<dbReference type="EMBL" id="BLAL01000043">
    <property type="protein sequence ID" value="GES79178.1"/>
    <property type="molecule type" value="Genomic_DNA"/>
</dbReference>
<reference evidence="4" key="2">
    <citation type="submission" date="2019-10" db="EMBL/GenBank/DDBJ databases">
        <title>Conservation and host-specific expression of non-tandemly repeated heterogenous ribosome RNA gene in arbuscular mycorrhizal fungi.</title>
        <authorList>
            <person name="Maeda T."/>
            <person name="Kobayashi Y."/>
            <person name="Nakagawa T."/>
            <person name="Ezawa T."/>
            <person name="Yamaguchi K."/>
            <person name="Bino T."/>
            <person name="Nishimoto Y."/>
            <person name="Shigenobu S."/>
            <person name="Kawaguchi M."/>
        </authorList>
    </citation>
    <scope>NUCLEOTIDE SEQUENCE</scope>
    <source>
        <strain evidence="4">HR1</strain>
    </source>
</reference>
<keyword evidence="1" id="KW-0175">Coiled coil</keyword>
<evidence type="ECO:0000313" key="5">
    <source>
        <dbReference type="Proteomes" id="UP000247702"/>
    </source>
</evidence>
<organism evidence="3 5">
    <name type="scientific">Rhizophagus clarus</name>
    <dbReference type="NCBI Taxonomy" id="94130"/>
    <lineage>
        <taxon>Eukaryota</taxon>
        <taxon>Fungi</taxon>
        <taxon>Fungi incertae sedis</taxon>
        <taxon>Mucoromycota</taxon>
        <taxon>Glomeromycotina</taxon>
        <taxon>Glomeromycetes</taxon>
        <taxon>Glomerales</taxon>
        <taxon>Glomeraceae</taxon>
        <taxon>Rhizophagus</taxon>
    </lineage>
</organism>
<evidence type="ECO:0000313" key="3">
    <source>
        <dbReference type="EMBL" id="GBC04871.1"/>
    </source>
</evidence>
<keyword evidence="2" id="KW-1133">Transmembrane helix</keyword>
<evidence type="ECO:0000256" key="2">
    <source>
        <dbReference type="SAM" id="Phobius"/>
    </source>
</evidence>
<evidence type="ECO:0000313" key="4">
    <source>
        <dbReference type="EMBL" id="GES79178.1"/>
    </source>
</evidence>
<proteinExistence type="predicted"/>
<keyword evidence="2" id="KW-0812">Transmembrane</keyword>
<keyword evidence="5" id="KW-1185">Reference proteome</keyword>
<dbReference type="Proteomes" id="UP000615446">
    <property type="component" value="Unassembled WGS sequence"/>
</dbReference>
<reference evidence="3 5" key="1">
    <citation type="submission" date="2017-11" db="EMBL/GenBank/DDBJ databases">
        <title>The genome of Rhizophagus clarus HR1 reveals common genetic basis of auxotrophy among arbuscular mycorrhizal fungi.</title>
        <authorList>
            <person name="Kobayashi Y."/>
        </authorList>
    </citation>
    <scope>NUCLEOTIDE SEQUENCE [LARGE SCALE GENOMIC DNA]</scope>
    <source>
        <strain evidence="3 5">HR1</strain>
    </source>
</reference>
<comment type="caution">
    <text evidence="3">The sequence shown here is derived from an EMBL/GenBank/DDBJ whole genome shotgun (WGS) entry which is preliminary data.</text>
</comment>
<sequence>MQCYKDVYVYEELISKLLELLLEPEEKYELAEVETPKLTTELVDRKLEVIIKTAEIKIDEIIFDLLDCFDNLKNVFDNLFYFFEDSNITILDNSVFDLLEKIRNVLKLMISYLEKNAPSFPKFEVLLYELIMYIDELKPIVKEFKKEFKELLDNLESEKKKLPRVAIKTAAGIILVPVIISKTKLGAELSKEIIKKFQPHAVKYIVIYCGIAIGITTGMYYYKLHYIKKAIDDNEKTYEELCKLERLLREMKFTMNSQRIRIEIEKVVINTSRGNEIENAEKKFEKYLNECDKKDDLIKKLKEYEEKIGNFQSYFRSKCI</sequence>
<dbReference type="Proteomes" id="UP000247702">
    <property type="component" value="Unassembled WGS sequence"/>
</dbReference>
<name>A0A2Z6RRE4_9GLOM</name>
<feature type="coiled-coil region" evidence="1">
    <location>
        <begin position="277"/>
        <end position="307"/>
    </location>
</feature>
<dbReference type="EMBL" id="BEXD01003972">
    <property type="protein sequence ID" value="GBC04871.1"/>
    <property type="molecule type" value="Genomic_DNA"/>
</dbReference>
<keyword evidence="2" id="KW-0472">Membrane</keyword>
<evidence type="ECO:0000256" key="1">
    <source>
        <dbReference type="SAM" id="Coils"/>
    </source>
</evidence>
<accession>A0A2Z6RRE4</accession>
<gene>
    <name evidence="4" type="ORF">RCL2_000649300</name>
    <name evidence="3" type="ORF">RclHR1_05910004</name>
</gene>
<protein>
    <submittedName>
        <fullName evidence="3">Uncharacterized protein</fullName>
    </submittedName>
</protein>
<feature type="transmembrane region" description="Helical" evidence="2">
    <location>
        <begin position="201"/>
        <end position="222"/>
    </location>
</feature>
<dbReference type="AlphaFoldDB" id="A0A2Z6RRE4"/>